<dbReference type="PROSITE" id="PS52016">
    <property type="entry name" value="TONB_DEPENDENT_REC_3"/>
    <property type="match status" value="1"/>
</dbReference>
<evidence type="ECO:0000256" key="7">
    <source>
        <dbReference type="ARBA" id="ARBA00023065"/>
    </source>
</evidence>
<sequence>MKNTLFKTRPASVPTAITVAVSILTMAIAIPASGAAGPPEGPGTPEGKDMQEYTDKQESISKDTLRQSTITGTARISFLNEGRTVPATKVYMKRIESERIMNYKDLSATVPNLFIPEYGSKMTSSIYIRGLGTRIDNPVMGLYVDGIGYFNKNDFDMEFFDIRSIEVFRGPQGTLFGRNTTGGIIDITTLSPLSYQGTRASAGYGNGNSLEAKLSHYAKLSDNFGIGAGGYYRHSDGFYENEYVRTHPQWLQEYGSGAWADPALCDWSDEAGGRIRAEWKAGDRAEFDNTLTAGWLRQGGFPYRMPGQAINYNGYCGYERLNITEGLSYRFRLGGLSLSGTTSYRYGKDRMDMDQDYLPLSYFTLVQAQREHSASQELVLKRSESPETGWDWISGISLFYKHNVMSAPVTFLKDGIDDLILGAANAGIGSVFPGHSIKIEQDSFVMESDFTTRSAGAALYHTSYYKTGKWIFEAGLRIDYEHIGFDYASGTGIDYMFTLTMDDFKHLESRLDGRNALDYIEVLPRLAIQYGTEARNLYFAVSKGYKAGGFNTQLFSDILRNKLSSDMMAGLGMPSGDGTQDIAGLITYKPEKCWNFELGASGSFEYGKSVFRGGITAFLVETIDQQLTVFPEKGTGRMMTNAGRSRSMGMEASFNYRYGELSIDIDYGFTDARFVRYDDGQNDYSGKYVPYIPANTLSASAFYSLKTGKNFLKSIDFNVNTKAFGKIRWNEENSLAQPFYALLNASVELVFKGFSVELWGKNLTSTEYATFYFESVGNAFLQEGLPARYGISVKLEL</sequence>
<dbReference type="Pfam" id="PF07715">
    <property type="entry name" value="Plug"/>
    <property type="match status" value="1"/>
</dbReference>
<keyword evidence="8" id="KW-0798">TonB box</keyword>
<feature type="region of interest" description="Disordered" evidence="12">
    <location>
        <begin position="34"/>
        <end position="65"/>
    </location>
</feature>
<evidence type="ECO:0000256" key="4">
    <source>
        <dbReference type="ARBA" id="ARBA00022496"/>
    </source>
</evidence>
<keyword evidence="6" id="KW-0408">Iron</keyword>
<keyword evidence="3 11" id="KW-1134">Transmembrane beta strand</keyword>
<evidence type="ECO:0000256" key="10">
    <source>
        <dbReference type="ARBA" id="ARBA00023237"/>
    </source>
</evidence>
<evidence type="ECO:0000313" key="15">
    <source>
        <dbReference type="EMBL" id="MBO8481714.1"/>
    </source>
</evidence>
<evidence type="ECO:0000256" key="5">
    <source>
        <dbReference type="ARBA" id="ARBA00022692"/>
    </source>
</evidence>
<accession>A0A9D9NPV4</accession>
<dbReference type="InterPro" id="IPR012910">
    <property type="entry name" value="Plug_dom"/>
</dbReference>
<protein>
    <submittedName>
        <fullName evidence="15">TonB-dependent receptor</fullName>
    </submittedName>
</protein>
<comment type="caution">
    <text evidence="15">The sequence shown here is derived from an EMBL/GenBank/DDBJ whole genome shotgun (WGS) entry which is preliminary data.</text>
</comment>
<dbReference type="InterPro" id="IPR036942">
    <property type="entry name" value="Beta-barrel_TonB_sf"/>
</dbReference>
<feature type="chain" id="PRO_5038560997" evidence="13">
    <location>
        <begin position="35"/>
        <end position="797"/>
    </location>
</feature>
<dbReference type="PANTHER" id="PTHR32552">
    <property type="entry name" value="FERRICHROME IRON RECEPTOR-RELATED"/>
    <property type="match status" value="1"/>
</dbReference>
<feature type="domain" description="TonB-dependent receptor plug" evidence="14">
    <location>
        <begin position="86"/>
        <end position="184"/>
    </location>
</feature>
<dbReference type="InterPro" id="IPR039426">
    <property type="entry name" value="TonB-dep_rcpt-like"/>
</dbReference>
<evidence type="ECO:0000259" key="14">
    <source>
        <dbReference type="Pfam" id="PF07715"/>
    </source>
</evidence>
<keyword evidence="5 11" id="KW-0812">Transmembrane</keyword>
<dbReference type="PANTHER" id="PTHR32552:SF81">
    <property type="entry name" value="TONB-DEPENDENT OUTER MEMBRANE RECEPTOR"/>
    <property type="match status" value="1"/>
</dbReference>
<evidence type="ECO:0000256" key="9">
    <source>
        <dbReference type="ARBA" id="ARBA00023136"/>
    </source>
</evidence>
<evidence type="ECO:0000256" key="12">
    <source>
        <dbReference type="SAM" id="MobiDB-lite"/>
    </source>
</evidence>
<comment type="similarity">
    <text evidence="11">Belongs to the TonB-dependent receptor family.</text>
</comment>
<evidence type="ECO:0000256" key="13">
    <source>
        <dbReference type="SAM" id="SignalP"/>
    </source>
</evidence>
<dbReference type="AlphaFoldDB" id="A0A9D9NPV4"/>
<keyword evidence="2 11" id="KW-0813">Transport</keyword>
<evidence type="ECO:0000256" key="8">
    <source>
        <dbReference type="ARBA" id="ARBA00023077"/>
    </source>
</evidence>
<dbReference type="GO" id="GO:0009279">
    <property type="term" value="C:cell outer membrane"/>
    <property type="evidence" value="ECO:0007669"/>
    <property type="project" value="UniProtKB-SubCell"/>
</dbReference>
<evidence type="ECO:0000256" key="11">
    <source>
        <dbReference type="PROSITE-ProRule" id="PRU01360"/>
    </source>
</evidence>
<evidence type="ECO:0000313" key="16">
    <source>
        <dbReference type="Proteomes" id="UP000823772"/>
    </source>
</evidence>
<name>A0A9D9NPV4_9BACT</name>
<gene>
    <name evidence="15" type="ORF">IAC87_04110</name>
</gene>
<evidence type="ECO:0000256" key="6">
    <source>
        <dbReference type="ARBA" id="ARBA00023004"/>
    </source>
</evidence>
<feature type="signal peptide" evidence="13">
    <location>
        <begin position="1"/>
        <end position="34"/>
    </location>
</feature>
<reference evidence="15" key="1">
    <citation type="submission" date="2020-10" db="EMBL/GenBank/DDBJ databases">
        <authorList>
            <person name="Gilroy R."/>
        </authorList>
    </citation>
    <scope>NUCLEOTIDE SEQUENCE</scope>
    <source>
        <strain evidence="15">B3-2255</strain>
    </source>
</reference>
<evidence type="ECO:0000256" key="1">
    <source>
        <dbReference type="ARBA" id="ARBA00004571"/>
    </source>
</evidence>
<dbReference type="Proteomes" id="UP000823772">
    <property type="component" value="Unassembled WGS sequence"/>
</dbReference>
<keyword evidence="4" id="KW-0410">Iron transport</keyword>
<dbReference type="SUPFAM" id="SSF56935">
    <property type="entry name" value="Porins"/>
    <property type="match status" value="1"/>
</dbReference>
<comment type="subcellular location">
    <subcellularLocation>
        <location evidence="1 11">Cell outer membrane</location>
        <topology evidence="1 11">Multi-pass membrane protein</topology>
    </subcellularLocation>
</comment>
<organism evidence="15 16">
    <name type="scientific">Candidatus Merdivivens faecigallinarum</name>
    <dbReference type="NCBI Taxonomy" id="2840871"/>
    <lineage>
        <taxon>Bacteria</taxon>
        <taxon>Pseudomonadati</taxon>
        <taxon>Bacteroidota</taxon>
        <taxon>Bacteroidia</taxon>
        <taxon>Bacteroidales</taxon>
        <taxon>Muribaculaceae</taxon>
        <taxon>Muribaculaceae incertae sedis</taxon>
        <taxon>Candidatus Merdivivens</taxon>
    </lineage>
</organism>
<proteinExistence type="inferred from homology"/>
<dbReference type="Gene3D" id="2.40.170.20">
    <property type="entry name" value="TonB-dependent receptor, beta-barrel domain"/>
    <property type="match status" value="1"/>
</dbReference>
<reference evidence="15" key="2">
    <citation type="journal article" date="2021" name="PeerJ">
        <title>Extensive microbial diversity within the chicken gut microbiome revealed by metagenomics and culture.</title>
        <authorList>
            <person name="Gilroy R."/>
            <person name="Ravi A."/>
            <person name="Getino M."/>
            <person name="Pursley I."/>
            <person name="Horton D.L."/>
            <person name="Alikhan N.F."/>
            <person name="Baker D."/>
            <person name="Gharbi K."/>
            <person name="Hall N."/>
            <person name="Watson M."/>
            <person name="Adriaenssens E.M."/>
            <person name="Foster-Nyarko E."/>
            <person name="Jarju S."/>
            <person name="Secka A."/>
            <person name="Antonio M."/>
            <person name="Oren A."/>
            <person name="Chaudhuri R.R."/>
            <person name="La Ragione R."/>
            <person name="Hildebrand F."/>
            <person name="Pallen M.J."/>
        </authorList>
    </citation>
    <scope>NUCLEOTIDE SEQUENCE</scope>
    <source>
        <strain evidence="15">B3-2255</strain>
    </source>
</reference>
<evidence type="ECO:0000256" key="3">
    <source>
        <dbReference type="ARBA" id="ARBA00022452"/>
    </source>
</evidence>
<dbReference type="EMBL" id="JADILY010000084">
    <property type="protein sequence ID" value="MBO8481714.1"/>
    <property type="molecule type" value="Genomic_DNA"/>
</dbReference>
<keyword evidence="7" id="KW-0406">Ion transport</keyword>
<keyword evidence="13" id="KW-0732">Signal</keyword>
<keyword evidence="15" id="KW-0675">Receptor</keyword>
<keyword evidence="10 11" id="KW-0998">Cell outer membrane</keyword>
<feature type="compositionally biased region" description="Basic and acidic residues" evidence="12">
    <location>
        <begin position="46"/>
        <end position="65"/>
    </location>
</feature>
<keyword evidence="9 11" id="KW-0472">Membrane</keyword>
<evidence type="ECO:0000256" key="2">
    <source>
        <dbReference type="ARBA" id="ARBA00022448"/>
    </source>
</evidence>
<dbReference type="GO" id="GO:0006826">
    <property type="term" value="P:iron ion transport"/>
    <property type="evidence" value="ECO:0007669"/>
    <property type="project" value="UniProtKB-KW"/>
</dbReference>